<feature type="compositionally biased region" description="Polar residues" evidence="1">
    <location>
        <begin position="582"/>
        <end position="598"/>
    </location>
</feature>
<reference evidence="2" key="1">
    <citation type="journal article" date="2021" name="Nat. Commun.">
        <title>Genetic determinants of endophytism in the Arabidopsis root mycobiome.</title>
        <authorList>
            <person name="Mesny F."/>
            <person name="Miyauchi S."/>
            <person name="Thiergart T."/>
            <person name="Pickel B."/>
            <person name="Atanasova L."/>
            <person name="Karlsson M."/>
            <person name="Huettel B."/>
            <person name="Barry K.W."/>
            <person name="Haridas S."/>
            <person name="Chen C."/>
            <person name="Bauer D."/>
            <person name="Andreopoulos W."/>
            <person name="Pangilinan J."/>
            <person name="LaButti K."/>
            <person name="Riley R."/>
            <person name="Lipzen A."/>
            <person name="Clum A."/>
            <person name="Drula E."/>
            <person name="Henrissat B."/>
            <person name="Kohler A."/>
            <person name="Grigoriev I.V."/>
            <person name="Martin F.M."/>
            <person name="Hacquard S."/>
        </authorList>
    </citation>
    <scope>NUCLEOTIDE SEQUENCE</scope>
    <source>
        <strain evidence="2">MPI-SDFR-AT-0068</strain>
    </source>
</reference>
<name>A0A8K0S3E0_9HYPO</name>
<evidence type="ECO:0000313" key="2">
    <source>
        <dbReference type="EMBL" id="KAH7250946.1"/>
    </source>
</evidence>
<dbReference type="PANTHER" id="PTHR40619:SF3">
    <property type="entry name" value="FUNGAL STAND N-TERMINAL GOODBYE DOMAIN-CONTAINING PROTEIN"/>
    <property type="match status" value="1"/>
</dbReference>
<proteinExistence type="predicted"/>
<comment type="caution">
    <text evidence="2">The sequence shown here is derived from an EMBL/GenBank/DDBJ whole genome shotgun (WGS) entry which is preliminary data.</text>
</comment>
<evidence type="ECO:0000256" key="1">
    <source>
        <dbReference type="SAM" id="MobiDB-lite"/>
    </source>
</evidence>
<sequence>MLTILSRKLQPSIQSYLKGAGTFNHKTTREEWEALYDDISTAEAKATESDNGPLEIFNKMVLKIGEKSDYVDPWINLIPNSYGLCVVKSGFALLLSMAKAHSETRQAIFNAFTTVRDTIGAASSRGVAFQSHSSVYRVAGELYGSIVDAIQELLTIVENRKESRSRRTRKKAQLRDPKEILNSVKEKADALLTEVDNCRDSVIQKTGKDTHQTLGKVEIIYWKAIDIRESVSRVQKGQDKQLSIIENINQKQDVLLQLSRCREDSNEGLLQIIRDQQRKHQATVTQLESIISLLTGPDPYISANRREGTSKGAISLERLLRILSSSPGTAANNRRELDLDFLKMRDNDLHTIVSSAATIHPTSQSQAFSALNHDRLFDWMYVEHPDLLFIDGNCQVNATDSISPLSLLCARVGLTLANMEPENVFVHFYCGLHVDPGRNNWSGPDGMIRSILVQIIAALVDKDLLDLSFLNRRSFIRGLENHDTYTLCHLLHDLVQQFDSDTTIYCFIDGVSRFDVDYRGTFGLLKVIIDRIEGIVEDDSLKPKLKVFMTVPIRSSHRLRSIIEDDFYISLSPHAAGGRQLSGGSVASSIRNPSTPSFGSRPPFY</sequence>
<feature type="region of interest" description="Disordered" evidence="1">
    <location>
        <begin position="582"/>
        <end position="605"/>
    </location>
</feature>
<evidence type="ECO:0000313" key="3">
    <source>
        <dbReference type="Proteomes" id="UP000813427"/>
    </source>
</evidence>
<organism evidence="2 3">
    <name type="scientific">Fusarium tricinctum</name>
    <dbReference type="NCBI Taxonomy" id="61284"/>
    <lineage>
        <taxon>Eukaryota</taxon>
        <taxon>Fungi</taxon>
        <taxon>Dikarya</taxon>
        <taxon>Ascomycota</taxon>
        <taxon>Pezizomycotina</taxon>
        <taxon>Sordariomycetes</taxon>
        <taxon>Hypocreomycetidae</taxon>
        <taxon>Hypocreales</taxon>
        <taxon>Nectriaceae</taxon>
        <taxon>Fusarium</taxon>
        <taxon>Fusarium tricinctum species complex</taxon>
    </lineage>
</organism>
<dbReference type="PANTHER" id="PTHR40619">
    <property type="entry name" value="FUNGAL STAND N-TERMINAL GOODBYE DOMAIN-CONTAINING PROTEIN"/>
    <property type="match status" value="1"/>
</dbReference>
<keyword evidence="3" id="KW-1185">Reference proteome</keyword>
<dbReference type="AlphaFoldDB" id="A0A8K0S3E0"/>
<gene>
    <name evidence="2" type="ORF">BKA59DRAFT_471424</name>
</gene>
<dbReference type="Proteomes" id="UP000813427">
    <property type="component" value="Unassembled WGS sequence"/>
</dbReference>
<accession>A0A8K0S3E0</accession>
<protein>
    <recommendedName>
        <fullName evidence="4">Fungal STAND N-terminal Goodbye domain-containing protein</fullName>
    </recommendedName>
</protein>
<dbReference type="OrthoDB" id="5419927at2759"/>
<evidence type="ECO:0008006" key="4">
    <source>
        <dbReference type="Google" id="ProtNLM"/>
    </source>
</evidence>
<dbReference type="EMBL" id="JAGPXF010000003">
    <property type="protein sequence ID" value="KAH7250946.1"/>
    <property type="molecule type" value="Genomic_DNA"/>
</dbReference>